<evidence type="ECO:0000313" key="3">
    <source>
        <dbReference type="Proteomes" id="UP001558652"/>
    </source>
</evidence>
<protein>
    <submittedName>
        <fullName evidence="2">Uncharacterized protein</fullName>
    </submittedName>
</protein>
<evidence type="ECO:0000313" key="2">
    <source>
        <dbReference type="EMBL" id="KAL1140964.1"/>
    </source>
</evidence>
<organism evidence="2 3">
    <name type="scientific">Ranatra chinensis</name>
    <dbReference type="NCBI Taxonomy" id="642074"/>
    <lineage>
        <taxon>Eukaryota</taxon>
        <taxon>Metazoa</taxon>
        <taxon>Ecdysozoa</taxon>
        <taxon>Arthropoda</taxon>
        <taxon>Hexapoda</taxon>
        <taxon>Insecta</taxon>
        <taxon>Pterygota</taxon>
        <taxon>Neoptera</taxon>
        <taxon>Paraneoptera</taxon>
        <taxon>Hemiptera</taxon>
        <taxon>Heteroptera</taxon>
        <taxon>Panheteroptera</taxon>
        <taxon>Nepomorpha</taxon>
        <taxon>Nepidae</taxon>
        <taxon>Ranatrinae</taxon>
        <taxon>Ranatra</taxon>
    </lineage>
</organism>
<comment type="caution">
    <text evidence="2">The sequence shown here is derived from an EMBL/GenBank/DDBJ whole genome shotgun (WGS) entry which is preliminary data.</text>
</comment>
<evidence type="ECO:0000256" key="1">
    <source>
        <dbReference type="SAM" id="Phobius"/>
    </source>
</evidence>
<sequence length="370" mass="39252">MPTAMANFLVLSGPGDCQRVVSDIWDVFQVVAHYNVQAHAVVRKSELDFNQVGVQFDCKSLFCTINYVSDGHGLWRGALCGEGGGCTLPGSGDLSSEGVNLWRPREGVRVSDLATSVCYGGVGICLALAENGGDNYVRSIGREDEFRIFLKIGCGFLQSFIDLAPAVVSGMVNEEQGQRHFRPRVKGVCDASNFMPLLLNVSGYFEYRCALMDTPEYHPVALSASRVDGVIITSCILALQKHRAHDKSLRSHLPLGCVLAVALVMMCSAGLSLMVLVRRLSVAEVGVGAGYVIATSESRVSSSGIIPGAATLLGRGAVVGVMSTKSLTSPTGGPSCVADFEETSFAGLRFLVLLEGNLSVSGMLESSVDE</sequence>
<dbReference type="EMBL" id="JBFDAA010000001">
    <property type="protein sequence ID" value="KAL1140964.1"/>
    <property type="molecule type" value="Genomic_DNA"/>
</dbReference>
<accession>A0ABD0YYE9</accession>
<reference evidence="2 3" key="1">
    <citation type="submission" date="2024-07" db="EMBL/GenBank/DDBJ databases">
        <title>Chromosome-level genome assembly of the water stick insect Ranatra chinensis (Heteroptera: Nepidae).</title>
        <authorList>
            <person name="Liu X."/>
        </authorList>
    </citation>
    <scope>NUCLEOTIDE SEQUENCE [LARGE SCALE GENOMIC DNA]</scope>
    <source>
        <strain evidence="2">Cailab_2021Rc</strain>
        <tissue evidence="2">Muscle</tissue>
    </source>
</reference>
<proteinExistence type="predicted"/>
<keyword evidence="3" id="KW-1185">Reference proteome</keyword>
<keyword evidence="1" id="KW-0812">Transmembrane</keyword>
<keyword evidence="1" id="KW-0472">Membrane</keyword>
<dbReference type="Proteomes" id="UP001558652">
    <property type="component" value="Unassembled WGS sequence"/>
</dbReference>
<name>A0ABD0YYE9_9HEMI</name>
<dbReference type="AlphaFoldDB" id="A0ABD0YYE9"/>
<keyword evidence="1" id="KW-1133">Transmembrane helix</keyword>
<gene>
    <name evidence="2" type="ORF">AAG570_000890</name>
</gene>
<feature type="transmembrane region" description="Helical" evidence="1">
    <location>
        <begin position="253"/>
        <end position="277"/>
    </location>
</feature>